<dbReference type="OrthoDB" id="543156at2759"/>
<accession>A0A9P4V6A6</accession>
<protein>
    <submittedName>
        <fullName evidence="2">Class I glutamine amidotransferase-like protein</fullName>
    </submittedName>
</protein>
<evidence type="ECO:0000313" key="2">
    <source>
        <dbReference type="EMBL" id="KAF2738088.1"/>
    </source>
</evidence>
<sequence length="229" mass="25672">MASSQKRLRIGVLYEHAQMTDLAGLDILGNCSTKTVKMISEFDPRFKPYLEVSREMEFLYIASELKPTWTTPEMYVTPTHTYDNAPRDLDIILIGGPDPSKAPPASFKFLQEASKQTKVIITTCTGGMWLAASGVLDGKKATTNRFALDMAKQFFPKVEWQEARWVIEKGHFEGAEMWTAGGAGCGIDLVAKYARQTFDPKLVEVCLMGLDFKPEQTHGEFYTTPQEEV</sequence>
<comment type="caution">
    <text evidence="2">The sequence shown here is derived from an EMBL/GenBank/DDBJ whole genome shotgun (WGS) entry which is preliminary data.</text>
</comment>
<dbReference type="AlphaFoldDB" id="A0A9P4V6A6"/>
<organism evidence="2 3">
    <name type="scientific">Polyplosphaeria fusca</name>
    <dbReference type="NCBI Taxonomy" id="682080"/>
    <lineage>
        <taxon>Eukaryota</taxon>
        <taxon>Fungi</taxon>
        <taxon>Dikarya</taxon>
        <taxon>Ascomycota</taxon>
        <taxon>Pezizomycotina</taxon>
        <taxon>Dothideomycetes</taxon>
        <taxon>Pleosporomycetidae</taxon>
        <taxon>Pleosporales</taxon>
        <taxon>Tetraplosphaeriaceae</taxon>
        <taxon>Polyplosphaeria</taxon>
    </lineage>
</organism>
<dbReference type="InterPro" id="IPR052158">
    <property type="entry name" value="INH-QAR"/>
</dbReference>
<gene>
    <name evidence="2" type="ORF">EJ04DRAFT_509770</name>
</gene>
<dbReference type="EMBL" id="ML996111">
    <property type="protein sequence ID" value="KAF2738088.1"/>
    <property type="molecule type" value="Genomic_DNA"/>
</dbReference>
<evidence type="ECO:0000313" key="3">
    <source>
        <dbReference type="Proteomes" id="UP000799444"/>
    </source>
</evidence>
<proteinExistence type="predicted"/>
<dbReference type="PANTHER" id="PTHR43130">
    <property type="entry name" value="ARAC-FAMILY TRANSCRIPTIONAL REGULATOR"/>
    <property type="match status" value="1"/>
</dbReference>
<keyword evidence="2" id="KW-0315">Glutamine amidotransferase</keyword>
<evidence type="ECO:0000259" key="1">
    <source>
        <dbReference type="Pfam" id="PF01965"/>
    </source>
</evidence>
<dbReference type="Pfam" id="PF01965">
    <property type="entry name" value="DJ-1_PfpI"/>
    <property type="match status" value="1"/>
</dbReference>
<dbReference type="SUPFAM" id="SSF52317">
    <property type="entry name" value="Class I glutamine amidotransferase-like"/>
    <property type="match status" value="1"/>
</dbReference>
<dbReference type="PANTHER" id="PTHR43130:SF7">
    <property type="entry name" value="DJ-1_PFPI DOMAIN-CONTAINING PROTEIN"/>
    <property type="match status" value="1"/>
</dbReference>
<dbReference type="Gene3D" id="3.40.50.880">
    <property type="match status" value="1"/>
</dbReference>
<dbReference type="InterPro" id="IPR002818">
    <property type="entry name" value="DJ-1/PfpI"/>
</dbReference>
<keyword evidence="3" id="KW-1185">Reference proteome</keyword>
<reference evidence="2" key="1">
    <citation type="journal article" date="2020" name="Stud. Mycol.">
        <title>101 Dothideomycetes genomes: a test case for predicting lifestyles and emergence of pathogens.</title>
        <authorList>
            <person name="Haridas S."/>
            <person name="Albert R."/>
            <person name="Binder M."/>
            <person name="Bloem J."/>
            <person name="Labutti K."/>
            <person name="Salamov A."/>
            <person name="Andreopoulos B."/>
            <person name="Baker S."/>
            <person name="Barry K."/>
            <person name="Bills G."/>
            <person name="Bluhm B."/>
            <person name="Cannon C."/>
            <person name="Castanera R."/>
            <person name="Culley D."/>
            <person name="Daum C."/>
            <person name="Ezra D."/>
            <person name="Gonzalez J."/>
            <person name="Henrissat B."/>
            <person name="Kuo A."/>
            <person name="Liang C."/>
            <person name="Lipzen A."/>
            <person name="Lutzoni F."/>
            <person name="Magnuson J."/>
            <person name="Mondo S."/>
            <person name="Nolan M."/>
            <person name="Ohm R."/>
            <person name="Pangilinan J."/>
            <person name="Park H.-J."/>
            <person name="Ramirez L."/>
            <person name="Alfaro M."/>
            <person name="Sun H."/>
            <person name="Tritt A."/>
            <person name="Yoshinaga Y."/>
            <person name="Zwiers L.-H."/>
            <person name="Turgeon B."/>
            <person name="Goodwin S."/>
            <person name="Spatafora J."/>
            <person name="Crous P."/>
            <person name="Grigoriev I."/>
        </authorList>
    </citation>
    <scope>NUCLEOTIDE SEQUENCE</scope>
    <source>
        <strain evidence="2">CBS 125425</strain>
    </source>
</reference>
<dbReference type="InterPro" id="IPR029062">
    <property type="entry name" value="Class_I_gatase-like"/>
</dbReference>
<dbReference type="Proteomes" id="UP000799444">
    <property type="component" value="Unassembled WGS sequence"/>
</dbReference>
<name>A0A9P4V6A6_9PLEO</name>
<feature type="domain" description="DJ-1/PfpI" evidence="1">
    <location>
        <begin position="55"/>
        <end position="149"/>
    </location>
</feature>